<dbReference type="EMBL" id="BNEA01000010">
    <property type="protein sequence ID" value="GHI52838.1"/>
    <property type="molecule type" value="Genomic_DNA"/>
</dbReference>
<proteinExistence type="predicted"/>
<protein>
    <submittedName>
        <fullName evidence="1">Uncharacterized protein</fullName>
    </submittedName>
</protein>
<evidence type="ECO:0000313" key="1">
    <source>
        <dbReference type="EMBL" id="GHI52838.1"/>
    </source>
</evidence>
<name>A0ABQ3RAF8_STRRR</name>
<gene>
    <name evidence="1" type="ORF">Srubr_26840</name>
</gene>
<dbReference type="Proteomes" id="UP000646738">
    <property type="component" value="Unassembled WGS sequence"/>
</dbReference>
<accession>A0ABQ3RAF8</accession>
<comment type="caution">
    <text evidence="1">The sequence shown here is derived from an EMBL/GenBank/DDBJ whole genome shotgun (WGS) entry which is preliminary data.</text>
</comment>
<reference evidence="2" key="1">
    <citation type="submission" date="2023-07" db="EMBL/GenBank/DDBJ databases">
        <title>Whole genome shotgun sequence of Streptomyces achromogenes subsp. rubradiris NBRC 14000.</title>
        <authorList>
            <person name="Komaki H."/>
            <person name="Tamura T."/>
        </authorList>
    </citation>
    <scope>NUCLEOTIDE SEQUENCE [LARGE SCALE GENOMIC DNA]</scope>
    <source>
        <strain evidence="2">NBRC 14000</strain>
    </source>
</reference>
<keyword evidence="2" id="KW-1185">Reference proteome</keyword>
<organism evidence="1 2">
    <name type="scientific">Streptomyces rubradiris</name>
    <name type="common">Streptomyces achromogenes subsp. rubradiris</name>
    <dbReference type="NCBI Taxonomy" id="285531"/>
    <lineage>
        <taxon>Bacteria</taxon>
        <taxon>Bacillati</taxon>
        <taxon>Actinomycetota</taxon>
        <taxon>Actinomycetes</taxon>
        <taxon>Kitasatosporales</taxon>
        <taxon>Streptomycetaceae</taxon>
        <taxon>Streptomyces</taxon>
    </lineage>
</organism>
<sequence>MPARGVAGVWVAGVEEGVLVVVGVGERGRWAVYVAGGRPASRGTVVLNRAGRVGVALPVVGCGWRGSGENVLVRGLPCLPSWLK</sequence>
<evidence type="ECO:0000313" key="2">
    <source>
        <dbReference type="Proteomes" id="UP000646738"/>
    </source>
</evidence>